<accession>F8EZA6</accession>
<evidence type="ECO:0000256" key="12">
    <source>
        <dbReference type="HAMAP-Rule" id="MF_00983"/>
    </source>
</evidence>
<evidence type="ECO:0000256" key="11">
    <source>
        <dbReference type="ARBA" id="ARBA00048988"/>
    </source>
</evidence>
<dbReference type="GO" id="GO:1990077">
    <property type="term" value="C:primosome complex"/>
    <property type="evidence" value="ECO:0007669"/>
    <property type="project" value="UniProtKB-UniRule"/>
</dbReference>
<dbReference type="Pfam" id="PF17764">
    <property type="entry name" value="PriA_3primeBD"/>
    <property type="match status" value="1"/>
</dbReference>
<evidence type="ECO:0000256" key="9">
    <source>
        <dbReference type="ARBA" id="ARBA00023125"/>
    </source>
</evidence>
<keyword evidence="10 12" id="KW-0413">Isomerase</keyword>
<feature type="binding site" evidence="12">
    <location>
        <position position="368"/>
    </location>
    <ligand>
        <name>Zn(2+)</name>
        <dbReference type="ChEBI" id="CHEBI:29105"/>
        <label>1</label>
    </ligand>
</feature>
<dbReference type="EC" id="5.6.2.4" evidence="12"/>
<evidence type="ECO:0000256" key="6">
    <source>
        <dbReference type="ARBA" id="ARBA00022806"/>
    </source>
</evidence>
<evidence type="ECO:0000256" key="5">
    <source>
        <dbReference type="ARBA" id="ARBA00022801"/>
    </source>
</evidence>
<dbReference type="GO" id="GO:0006310">
    <property type="term" value="P:DNA recombination"/>
    <property type="evidence" value="ECO:0007669"/>
    <property type="project" value="InterPro"/>
</dbReference>
<dbReference type="InterPro" id="IPR040498">
    <property type="entry name" value="PriA_CRR"/>
</dbReference>
<dbReference type="OrthoDB" id="9759544at2"/>
<evidence type="ECO:0000256" key="3">
    <source>
        <dbReference type="ARBA" id="ARBA00022723"/>
    </source>
</evidence>
<dbReference type="GO" id="GO:0008270">
    <property type="term" value="F:zinc ion binding"/>
    <property type="evidence" value="ECO:0007669"/>
    <property type="project" value="UniProtKB-UniRule"/>
</dbReference>
<feature type="binding site" evidence="12">
    <location>
        <position position="405"/>
    </location>
    <ligand>
        <name>Zn(2+)</name>
        <dbReference type="ChEBI" id="CHEBI:29105"/>
        <label>1</label>
    </ligand>
</feature>
<evidence type="ECO:0000256" key="7">
    <source>
        <dbReference type="ARBA" id="ARBA00022833"/>
    </source>
</evidence>
<comment type="subunit">
    <text evidence="12">Component of the replication restart primosome.</text>
</comment>
<organism evidence="14 15">
    <name type="scientific">Gracilinema caldarium (strain ATCC 51460 / DSM 7334 / H1)</name>
    <name type="common">Treponema caldarium</name>
    <dbReference type="NCBI Taxonomy" id="744872"/>
    <lineage>
        <taxon>Bacteria</taxon>
        <taxon>Pseudomonadati</taxon>
        <taxon>Spirochaetota</taxon>
        <taxon>Spirochaetia</taxon>
        <taxon>Spirochaetales</taxon>
        <taxon>Breznakiellaceae</taxon>
        <taxon>Gracilinema</taxon>
    </lineage>
</organism>
<dbReference type="GO" id="GO:0005524">
    <property type="term" value="F:ATP binding"/>
    <property type="evidence" value="ECO:0007669"/>
    <property type="project" value="UniProtKB-UniRule"/>
</dbReference>
<comment type="catalytic activity">
    <reaction evidence="11 12">
        <text>ATP + H2O = ADP + phosphate + H(+)</text>
        <dbReference type="Rhea" id="RHEA:13065"/>
        <dbReference type="ChEBI" id="CHEBI:15377"/>
        <dbReference type="ChEBI" id="CHEBI:15378"/>
        <dbReference type="ChEBI" id="CHEBI:30616"/>
        <dbReference type="ChEBI" id="CHEBI:43474"/>
        <dbReference type="ChEBI" id="CHEBI:456216"/>
        <dbReference type="EC" id="5.6.2.4"/>
    </reaction>
</comment>
<comment type="similarity">
    <text evidence="12">Belongs to the helicase family. PriA subfamily.</text>
</comment>
<dbReference type="Pfam" id="PF00270">
    <property type="entry name" value="DEAD"/>
    <property type="match status" value="1"/>
</dbReference>
<dbReference type="SMART" id="SM00490">
    <property type="entry name" value="HELICc"/>
    <property type="match status" value="1"/>
</dbReference>
<dbReference type="STRING" id="744872.Spica_1554"/>
<dbReference type="GO" id="GO:0006302">
    <property type="term" value="P:double-strand break repair"/>
    <property type="evidence" value="ECO:0007669"/>
    <property type="project" value="InterPro"/>
</dbReference>
<dbReference type="CDD" id="cd17929">
    <property type="entry name" value="DEXHc_priA"/>
    <property type="match status" value="1"/>
</dbReference>
<dbReference type="CDD" id="cd18804">
    <property type="entry name" value="SF2_C_priA"/>
    <property type="match status" value="1"/>
</dbReference>
<dbReference type="KEGG" id="scd:Spica_1554"/>
<dbReference type="InterPro" id="IPR027417">
    <property type="entry name" value="P-loop_NTPase"/>
</dbReference>
<dbReference type="InterPro" id="IPR005259">
    <property type="entry name" value="PriA"/>
</dbReference>
<evidence type="ECO:0000313" key="15">
    <source>
        <dbReference type="Proteomes" id="UP000000503"/>
    </source>
</evidence>
<keyword evidence="8 12" id="KW-0067">ATP-binding</keyword>
<feature type="binding site" evidence="12">
    <location>
        <position position="377"/>
    </location>
    <ligand>
        <name>Zn(2+)</name>
        <dbReference type="ChEBI" id="CHEBI:29105"/>
        <label>2</label>
    </ligand>
</feature>
<dbReference type="GO" id="GO:0006269">
    <property type="term" value="P:DNA replication, synthesis of primer"/>
    <property type="evidence" value="ECO:0007669"/>
    <property type="project" value="UniProtKB-KW"/>
</dbReference>
<evidence type="ECO:0000256" key="4">
    <source>
        <dbReference type="ARBA" id="ARBA00022741"/>
    </source>
</evidence>
<dbReference type="PANTHER" id="PTHR30580:SF0">
    <property type="entry name" value="PRIMOSOMAL PROTEIN N"/>
    <property type="match status" value="1"/>
</dbReference>
<dbReference type="RefSeq" id="WP_013969007.1">
    <property type="nucleotide sequence ID" value="NC_015732.1"/>
</dbReference>
<keyword evidence="3 12" id="KW-0479">Metal-binding</keyword>
<protein>
    <recommendedName>
        <fullName evidence="12">Replication restart protein PriA</fullName>
    </recommendedName>
    <alternativeName>
        <fullName evidence="12">ATP-dependent DNA helicase PriA</fullName>
        <ecNumber evidence="12">5.6.2.4</ecNumber>
    </alternativeName>
    <alternativeName>
        <fullName evidence="12">DNA 3'-5' helicase PriA</fullName>
    </alternativeName>
</protein>
<dbReference type="Pfam" id="PF18319">
    <property type="entry name" value="Zn_ribbon_PriA"/>
    <property type="match status" value="1"/>
</dbReference>
<dbReference type="InterPro" id="IPR041236">
    <property type="entry name" value="PriA_C"/>
</dbReference>
<evidence type="ECO:0000313" key="14">
    <source>
        <dbReference type="EMBL" id="AEJ19698.1"/>
    </source>
</evidence>
<dbReference type="GO" id="GO:0043138">
    <property type="term" value="F:3'-5' DNA helicase activity"/>
    <property type="evidence" value="ECO:0007669"/>
    <property type="project" value="UniProtKB-EC"/>
</dbReference>
<evidence type="ECO:0000259" key="13">
    <source>
        <dbReference type="PROSITE" id="PS51192"/>
    </source>
</evidence>
<dbReference type="Gene3D" id="3.40.50.300">
    <property type="entry name" value="P-loop containing nucleotide triphosphate hydrolases"/>
    <property type="match status" value="2"/>
</dbReference>
<feature type="binding site" evidence="12">
    <location>
        <position position="365"/>
    </location>
    <ligand>
        <name>Zn(2+)</name>
        <dbReference type="ChEBI" id="CHEBI:29105"/>
        <label>1</label>
    </ligand>
</feature>
<feature type="binding site" evidence="12">
    <location>
        <position position="408"/>
    </location>
    <ligand>
        <name>Zn(2+)</name>
        <dbReference type="ChEBI" id="CHEBI:29105"/>
        <label>1</label>
    </ligand>
</feature>
<name>F8EZA6_GRAC1</name>
<dbReference type="SUPFAM" id="SSF52540">
    <property type="entry name" value="P-loop containing nucleoside triphosphate hydrolases"/>
    <property type="match status" value="1"/>
</dbReference>
<proteinExistence type="inferred from homology"/>
<dbReference type="HOGENOM" id="CLU_013353_4_1_12"/>
<dbReference type="SMART" id="SM00487">
    <property type="entry name" value="DEXDc"/>
    <property type="match status" value="1"/>
</dbReference>
<dbReference type="Gene3D" id="3.40.1440.60">
    <property type="entry name" value="PriA, 3(prime) DNA-binding domain"/>
    <property type="match status" value="1"/>
</dbReference>
<dbReference type="InterPro" id="IPR001650">
    <property type="entry name" value="Helicase_C-like"/>
</dbReference>
<evidence type="ECO:0000256" key="2">
    <source>
        <dbReference type="ARBA" id="ARBA00022705"/>
    </source>
</evidence>
<dbReference type="Proteomes" id="UP000000503">
    <property type="component" value="Chromosome"/>
</dbReference>
<feature type="domain" description="Helicase ATP-binding" evidence="13">
    <location>
        <begin position="142"/>
        <end position="308"/>
    </location>
</feature>
<keyword evidence="1 12" id="KW-0639">Primosome</keyword>
<feature type="binding site" evidence="12">
    <location>
        <position position="374"/>
    </location>
    <ligand>
        <name>Zn(2+)</name>
        <dbReference type="ChEBI" id="CHEBI:29105"/>
        <label>2</label>
    </ligand>
</feature>
<keyword evidence="6 12" id="KW-0347">Helicase</keyword>
<reference evidence="15" key="1">
    <citation type="journal article" date="2013" name="Stand. Genomic Sci.">
        <title>Genome sequence of the thermophilic fresh-water bacterium Spirochaeta caldaria type strain (H1(T)), reclassification of Spirochaeta caldaria, Spirochaeta stenostrepta, and Spirochaeta zuelzerae in the genus Treponema as Treponema caldaria comb. nov., Treponema stenostrepta comb. nov., and Treponema zuelzerae comb. nov., and emendation of the genus Treponema.</title>
        <authorList>
            <person name="Abt B."/>
            <person name="Goker M."/>
            <person name="Scheuner C."/>
            <person name="Han C."/>
            <person name="Lu M."/>
            <person name="Misra M."/>
            <person name="Lapidus A."/>
            <person name="Nolan M."/>
            <person name="Lucas S."/>
            <person name="Hammon N."/>
            <person name="Deshpande S."/>
            <person name="Cheng J.F."/>
            <person name="Tapia R."/>
            <person name="Goodwin L.A."/>
            <person name="Pitluck S."/>
            <person name="Liolios K."/>
            <person name="Pagani I."/>
            <person name="Ivanova N."/>
            <person name="Mavromatis K."/>
            <person name="Mikhailova N."/>
            <person name="Huntemann M."/>
            <person name="Pati A."/>
            <person name="Chen A."/>
            <person name="Palaniappan K."/>
            <person name="Land M."/>
            <person name="Hauser L."/>
            <person name="Jeffries C.D."/>
            <person name="Rohde M."/>
            <person name="Spring S."/>
            <person name="Gronow S."/>
            <person name="Detter J.C."/>
            <person name="Bristow J."/>
            <person name="Eisen J.A."/>
            <person name="Markowitz V."/>
            <person name="Hugenholtz P."/>
            <person name="Kyrpides N.C."/>
            <person name="Woyke T."/>
            <person name="Klenk H.P."/>
        </authorList>
    </citation>
    <scope>NUCLEOTIDE SEQUENCE</scope>
    <source>
        <strain evidence="15">ATCC 51460 / DSM 7334 / H1</strain>
    </source>
</reference>
<dbReference type="GO" id="GO:0016887">
    <property type="term" value="F:ATP hydrolysis activity"/>
    <property type="evidence" value="ECO:0007669"/>
    <property type="project" value="RHEA"/>
</dbReference>
<evidence type="ECO:0000256" key="8">
    <source>
        <dbReference type="ARBA" id="ARBA00022840"/>
    </source>
</evidence>
<dbReference type="HAMAP" id="MF_00983">
    <property type="entry name" value="PriA"/>
    <property type="match status" value="1"/>
</dbReference>
<sequence length="659" mass="72905">MYLDLVFDIPLQQRYTYAMDDKGEAAVGKRVMAPFGRREMLGYVIGRRENLPDGVAVEAIKKIRRVVDKEPIFGTNEIDLALWMASYYLCGTGEALATMVPSGRRETSSEASLDEEVQITEKALDLSEEQQEALERIVAGSAIMKSGPPMFYLYGITGSGKTEVFLRTAEAMLQAGKSVIYLVPEIALTHQVEEAVQRRFGSVATTIHSGMTGSARLTEWGRIRRGEVRIVVGPRSAVFAPVQDLGLLIIDEEHDGSYKSGNTPRYHARQVAFKRCAMQGATLVMGSATPSAEAWRLMENGTIRRLSLSKRLSGGAPPNIKIIDLAGTEGCLSEELKEEIRETARMGRQTILFLNRRGFSYFYHCRQCGYELTCRHCSVSLTYHKQLGKAVCHYCGFSAPPPRVCPQCGSLEAGFAGFGTEMIEEEVRRTFPDLRIRRADADSTAKKGSLRETLEVFRAGGIDILLGTQMVAKGLNFPGVRLVGVVLADTALNLPDFRSAERTFALIVQVAGRAGRYFPDGKVLVQTFRPQDPAITYACNADIEGFYRQELAQRKELGFPPYTRLIRMTARSKQEALAERTIRRLAALLKERLPSNCDVLGPADCPISLMAGNYRKQLILRGSAMSGIHEAVQKALAIYEAKKTNGVYVEVDVDPVQLL</sequence>
<dbReference type="Pfam" id="PF00271">
    <property type="entry name" value="Helicase_C"/>
    <property type="match status" value="1"/>
</dbReference>
<keyword evidence="5 12" id="KW-0378">Hydrolase</keyword>
<keyword evidence="9 12" id="KW-0238">DNA-binding</keyword>
<feature type="binding site" evidence="12">
    <location>
        <position position="395"/>
    </location>
    <ligand>
        <name>Zn(2+)</name>
        <dbReference type="ChEBI" id="CHEBI:29105"/>
        <label>2</label>
    </ligand>
</feature>
<comment type="function">
    <text evidence="12">Initiates the restart of stalled replication forks, which reloads the replicative helicase on sites other than the origin of replication. Recognizes and binds to abandoned replication forks and remodels them to uncover a helicase loading site. Promotes assembly of the primosome at these replication forks.</text>
</comment>
<comment type="catalytic activity">
    <reaction evidence="12">
        <text>Couples ATP hydrolysis with the unwinding of duplex DNA by translocating in the 3'-5' direction.</text>
        <dbReference type="EC" id="5.6.2.4"/>
    </reaction>
</comment>
<dbReference type="NCBIfam" id="TIGR00595">
    <property type="entry name" value="priA"/>
    <property type="match status" value="1"/>
</dbReference>
<comment type="cofactor">
    <cofactor evidence="12">
        <name>Zn(2+)</name>
        <dbReference type="ChEBI" id="CHEBI:29105"/>
    </cofactor>
    <text evidence="12">Binds 2 zinc ions per subunit.</text>
</comment>
<keyword evidence="2 12" id="KW-0235">DNA replication</keyword>
<keyword evidence="15" id="KW-1185">Reference proteome</keyword>
<dbReference type="EMBL" id="CP002868">
    <property type="protein sequence ID" value="AEJ19698.1"/>
    <property type="molecule type" value="Genomic_DNA"/>
</dbReference>
<feature type="binding site" evidence="12">
    <location>
        <position position="392"/>
    </location>
    <ligand>
        <name>Zn(2+)</name>
        <dbReference type="ChEBI" id="CHEBI:29105"/>
        <label>2</label>
    </ligand>
</feature>
<dbReference type="AlphaFoldDB" id="F8EZA6"/>
<dbReference type="InterPro" id="IPR042115">
    <property type="entry name" value="PriA_3primeBD_sf"/>
</dbReference>
<dbReference type="GO" id="GO:0003677">
    <property type="term" value="F:DNA binding"/>
    <property type="evidence" value="ECO:0007669"/>
    <property type="project" value="UniProtKB-UniRule"/>
</dbReference>
<evidence type="ECO:0000256" key="10">
    <source>
        <dbReference type="ARBA" id="ARBA00023235"/>
    </source>
</evidence>
<dbReference type="InterPro" id="IPR011545">
    <property type="entry name" value="DEAD/DEAH_box_helicase_dom"/>
</dbReference>
<dbReference type="InterPro" id="IPR014001">
    <property type="entry name" value="Helicase_ATP-bd"/>
</dbReference>
<dbReference type="PROSITE" id="PS51192">
    <property type="entry name" value="HELICASE_ATP_BIND_1"/>
    <property type="match status" value="1"/>
</dbReference>
<evidence type="ECO:0000256" key="1">
    <source>
        <dbReference type="ARBA" id="ARBA00022515"/>
    </source>
</evidence>
<keyword evidence="4 12" id="KW-0547">Nucleotide-binding</keyword>
<dbReference type="GO" id="GO:0006270">
    <property type="term" value="P:DNA replication initiation"/>
    <property type="evidence" value="ECO:0007669"/>
    <property type="project" value="TreeGrafter"/>
</dbReference>
<dbReference type="FunFam" id="3.40.50.300:FF:000489">
    <property type="entry name" value="Primosome assembly protein PriA"/>
    <property type="match status" value="1"/>
</dbReference>
<dbReference type="eggNOG" id="COG1198">
    <property type="taxonomic scope" value="Bacteria"/>
</dbReference>
<gene>
    <name evidence="12" type="primary">priA</name>
    <name evidence="14" type="ordered locus">Spica_1554</name>
</gene>
<dbReference type="InterPro" id="IPR041222">
    <property type="entry name" value="PriA_3primeBD"/>
</dbReference>
<keyword evidence="7 12" id="KW-0862">Zinc</keyword>
<dbReference type="Pfam" id="PF18074">
    <property type="entry name" value="PriA_C"/>
    <property type="match status" value="1"/>
</dbReference>
<dbReference type="PANTHER" id="PTHR30580">
    <property type="entry name" value="PRIMOSOMAL PROTEIN N"/>
    <property type="match status" value="1"/>
</dbReference>